<dbReference type="EMBL" id="WBMT01000009">
    <property type="protein sequence ID" value="KAB2347227.1"/>
    <property type="molecule type" value="Genomic_DNA"/>
</dbReference>
<evidence type="ECO:0000313" key="4">
    <source>
        <dbReference type="EMBL" id="KAB2347227.1"/>
    </source>
</evidence>
<feature type="domain" description="STAS" evidence="3">
    <location>
        <begin position="15"/>
        <end position="126"/>
    </location>
</feature>
<gene>
    <name evidence="4" type="ORF">F8566_19565</name>
</gene>
<proteinExistence type="inferred from homology"/>
<accession>A0A6H9Z1T6</accession>
<name>A0A6H9Z1T6_9ACTN</name>
<comment type="caution">
    <text evidence="4">The sequence shown here is derived from an EMBL/GenBank/DDBJ whole genome shotgun (WGS) entry which is preliminary data.</text>
</comment>
<evidence type="ECO:0000313" key="5">
    <source>
        <dbReference type="Proteomes" id="UP000468735"/>
    </source>
</evidence>
<protein>
    <recommendedName>
        <fullName evidence="2">Anti-sigma factor antagonist</fullName>
    </recommendedName>
</protein>
<dbReference type="PROSITE" id="PS50801">
    <property type="entry name" value="STAS"/>
    <property type="match status" value="1"/>
</dbReference>
<dbReference type="CDD" id="cd07043">
    <property type="entry name" value="STAS_anti-anti-sigma_factors"/>
    <property type="match status" value="1"/>
</dbReference>
<dbReference type="Pfam" id="PF01740">
    <property type="entry name" value="STAS"/>
    <property type="match status" value="1"/>
</dbReference>
<dbReference type="PANTHER" id="PTHR33495">
    <property type="entry name" value="ANTI-SIGMA FACTOR ANTAGONIST TM_1081-RELATED-RELATED"/>
    <property type="match status" value="1"/>
</dbReference>
<dbReference type="GO" id="GO:0043856">
    <property type="term" value="F:anti-sigma factor antagonist activity"/>
    <property type="evidence" value="ECO:0007669"/>
    <property type="project" value="InterPro"/>
</dbReference>
<dbReference type="OrthoDB" id="3483086at2"/>
<reference evidence="4 5" key="1">
    <citation type="submission" date="2019-09" db="EMBL/GenBank/DDBJ databases">
        <title>Actinomadura physcomitrii sp. nov., a novel actinomycete isolated from moss [Physcomitrium sphaericum (Ludw) Fuernr].</title>
        <authorList>
            <person name="Zhuang X."/>
            <person name="Liu C."/>
        </authorList>
    </citation>
    <scope>NUCLEOTIDE SEQUENCE [LARGE SCALE GENOMIC DNA]</scope>
    <source>
        <strain evidence="4 5">HMC1</strain>
    </source>
</reference>
<dbReference type="InterPro" id="IPR002645">
    <property type="entry name" value="STAS_dom"/>
</dbReference>
<dbReference type="PANTHER" id="PTHR33495:SF2">
    <property type="entry name" value="ANTI-SIGMA FACTOR ANTAGONIST TM_1081-RELATED"/>
    <property type="match status" value="1"/>
</dbReference>
<organism evidence="4 5">
    <name type="scientific">Actinomadura rudentiformis</name>
    <dbReference type="NCBI Taxonomy" id="359158"/>
    <lineage>
        <taxon>Bacteria</taxon>
        <taxon>Bacillati</taxon>
        <taxon>Actinomycetota</taxon>
        <taxon>Actinomycetes</taxon>
        <taxon>Streptosporangiales</taxon>
        <taxon>Thermomonosporaceae</taxon>
        <taxon>Actinomadura</taxon>
    </lineage>
</organism>
<evidence type="ECO:0000259" key="3">
    <source>
        <dbReference type="PROSITE" id="PS50801"/>
    </source>
</evidence>
<sequence>MDLTIESRFHPVHTGLAIVTLAGELDVSTATALRERLAALLGEGAHHLILDFTGVRFTDSHGLGVLAGVYQLLRATGQAGPDGRIHQVGTLTLAAPNQRIRDVLRVTGFSRLFPIYSTAELAIIAHTNLAYVSGSPARTAQTGSAPEGR</sequence>
<dbReference type="Gene3D" id="3.30.750.24">
    <property type="entry name" value="STAS domain"/>
    <property type="match status" value="1"/>
</dbReference>
<keyword evidence="5" id="KW-1185">Reference proteome</keyword>
<dbReference type="InterPro" id="IPR003658">
    <property type="entry name" value="Anti-sigma_ant"/>
</dbReference>
<dbReference type="AlphaFoldDB" id="A0A6H9Z1T6"/>
<dbReference type="RefSeq" id="WP_151561860.1">
    <property type="nucleotide sequence ID" value="NZ_WBMT01000009.1"/>
</dbReference>
<comment type="similarity">
    <text evidence="1 2">Belongs to the anti-sigma-factor antagonist family.</text>
</comment>
<evidence type="ECO:0000256" key="1">
    <source>
        <dbReference type="ARBA" id="ARBA00009013"/>
    </source>
</evidence>
<dbReference type="NCBIfam" id="TIGR00377">
    <property type="entry name" value="ant_ant_sig"/>
    <property type="match status" value="1"/>
</dbReference>
<dbReference type="SUPFAM" id="SSF52091">
    <property type="entry name" value="SpoIIaa-like"/>
    <property type="match status" value="1"/>
</dbReference>
<dbReference type="InterPro" id="IPR036513">
    <property type="entry name" value="STAS_dom_sf"/>
</dbReference>
<evidence type="ECO:0000256" key="2">
    <source>
        <dbReference type="RuleBase" id="RU003749"/>
    </source>
</evidence>
<dbReference type="Proteomes" id="UP000468735">
    <property type="component" value="Unassembled WGS sequence"/>
</dbReference>